<dbReference type="Proteomes" id="UP001500804">
    <property type="component" value="Unassembled WGS sequence"/>
</dbReference>
<dbReference type="EMBL" id="BAABJO010000014">
    <property type="protein sequence ID" value="GAA5125756.1"/>
    <property type="molecule type" value="Genomic_DNA"/>
</dbReference>
<feature type="compositionally biased region" description="Basic residues" evidence="1">
    <location>
        <begin position="72"/>
        <end position="82"/>
    </location>
</feature>
<comment type="caution">
    <text evidence="2">The sequence shown here is derived from an EMBL/GenBank/DDBJ whole genome shotgun (WGS) entry which is preliminary data.</text>
</comment>
<feature type="compositionally biased region" description="Basic residues" evidence="1">
    <location>
        <begin position="99"/>
        <end position="108"/>
    </location>
</feature>
<proteinExistence type="predicted"/>
<accession>A0ABP9NMM4</accession>
<sequence>MRGERWAVLHERPTHRFVPSEDALFWPLLRRLFPNRDEDLTRLTAEHVDLDRELQALTDVIDQLDTPDGLRPAKRASSRPKTGHQAAPRAPRPGEPRSTSRRRGAGAA</sequence>
<organism evidence="2 3">
    <name type="scientific">Pseudonocardia adelaidensis</name>
    <dbReference type="NCBI Taxonomy" id="648754"/>
    <lineage>
        <taxon>Bacteria</taxon>
        <taxon>Bacillati</taxon>
        <taxon>Actinomycetota</taxon>
        <taxon>Actinomycetes</taxon>
        <taxon>Pseudonocardiales</taxon>
        <taxon>Pseudonocardiaceae</taxon>
        <taxon>Pseudonocardia</taxon>
    </lineage>
</organism>
<evidence type="ECO:0000313" key="3">
    <source>
        <dbReference type="Proteomes" id="UP001500804"/>
    </source>
</evidence>
<reference evidence="3" key="1">
    <citation type="journal article" date="2019" name="Int. J. Syst. Evol. Microbiol.">
        <title>The Global Catalogue of Microorganisms (GCM) 10K type strain sequencing project: providing services to taxonomists for standard genome sequencing and annotation.</title>
        <authorList>
            <consortium name="The Broad Institute Genomics Platform"/>
            <consortium name="The Broad Institute Genome Sequencing Center for Infectious Disease"/>
            <person name="Wu L."/>
            <person name="Ma J."/>
        </authorList>
    </citation>
    <scope>NUCLEOTIDE SEQUENCE [LARGE SCALE GENOMIC DNA]</scope>
    <source>
        <strain evidence="3">JCM 18302</strain>
    </source>
</reference>
<keyword evidence="3" id="KW-1185">Reference proteome</keyword>
<gene>
    <name evidence="2" type="ORF">GCM10023320_40570</name>
</gene>
<dbReference type="Gene3D" id="1.20.120.520">
    <property type="entry name" value="nmb1532 protein domain like"/>
    <property type="match status" value="1"/>
</dbReference>
<evidence type="ECO:0000313" key="2">
    <source>
        <dbReference type="EMBL" id="GAA5125756.1"/>
    </source>
</evidence>
<evidence type="ECO:0000256" key="1">
    <source>
        <dbReference type="SAM" id="MobiDB-lite"/>
    </source>
</evidence>
<name>A0ABP9NMM4_9PSEU</name>
<protein>
    <submittedName>
        <fullName evidence="2">Uncharacterized protein</fullName>
    </submittedName>
</protein>
<feature type="region of interest" description="Disordered" evidence="1">
    <location>
        <begin position="63"/>
        <end position="108"/>
    </location>
</feature>